<organism evidence="1 2">
    <name type="scientific">Chryseobacterium oranimense</name>
    <dbReference type="NCBI Taxonomy" id="421058"/>
    <lineage>
        <taxon>Bacteria</taxon>
        <taxon>Pseudomonadati</taxon>
        <taxon>Bacteroidota</taxon>
        <taxon>Flavobacteriia</taxon>
        <taxon>Flavobacteriales</taxon>
        <taxon>Weeksellaceae</taxon>
        <taxon>Chryseobacterium group</taxon>
        <taxon>Chryseobacterium</taxon>
    </lineage>
</organism>
<dbReference type="RefSeq" id="WP_073065224.1">
    <property type="nucleotide sequence ID" value="NZ_FQWT01000005.1"/>
</dbReference>
<gene>
    <name evidence="1" type="ORF">SAMN05421866_3470</name>
</gene>
<evidence type="ECO:0000313" key="2">
    <source>
        <dbReference type="Proteomes" id="UP000184047"/>
    </source>
</evidence>
<dbReference type="AlphaFoldDB" id="A0A1M5V023"/>
<reference evidence="2" key="1">
    <citation type="submission" date="2016-11" db="EMBL/GenBank/DDBJ databases">
        <authorList>
            <person name="Varghese N."/>
            <person name="Submissions S."/>
        </authorList>
    </citation>
    <scope>NUCLEOTIDE SEQUENCE [LARGE SCALE GENOMIC DNA]</scope>
    <source>
        <strain evidence="2">DSM 19055</strain>
    </source>
</reference>
<protein>
    <submittedName>
        <fullName evidence="1">Uncharacterized protein</fullName>
    </submittedName>
</protein>
<evidence type="ECO:0000313" key="1">
    <source>
        <dbReference type="EMBL" id="SHH68494.1"/>
    </source>
</evidence>
<dbReference type="Proteomes" id="UP000184047">
    <property type="component" value="Unassembled WGS sequence"/>
</dbReference>
<dbReference type="STRING" id="421058.SAMN05421866_3470"/>
<proteinExistence type="predicted"/>
<keyword evidence="2" id="KW-1185">Reference proteome</keyword>
<name>A0A1M5V023_9FLAO</name>
<sequence length="119" mass="14407">MENILEILSNYLEADPEDLECFYDDSMELIRGAATHKNIEFDGYFRERWEISADTVFEFDEEYFENKDRRDLYVFLSALVDKDIYSYLEYAWPFTQNEKLTEVIIKDKIQQLKEKGVRF</sequence>
<dbReference type="EMBL" id="FQWT01000005">
    <property type="protein sequence ID" value="SHH68494.1"/>
    <property type="molecule type" value="Genomic_DNA"/>
</dbReference>
<dbReference type="OrthoDB" id="1275179at2"/>
<accession>A0A1M5V023</accession>